<dbReference type="Gene3D" id="3.30.530.20">
    <property type="match status" value="1"/>
</dbReference>
<dbReference type="SUPFAM" id="SSF55961">
    <property type="entry name" value="Bet v1-like"/>
    <property type="match status" value="1"/>
</dbReference>
<comment type="caution">
    <text evidence="1">The sequence shown here is derived from an EMBL/GenBank/DDBJ whole genome shotgun (WGS) entry which is preliminary data.</text>
</comment>
<protein>
    <recommendedName>
        <fullName evidence="3">Polyketide cyclase</fullName>
    </recommendedName>
</protein>
<dbReference type="InterPro" id="IPR023393">
    <property type="entry name" value="START-like_dom_sf"/>
</dbReference>
<name>A0A9X0WE58_9GAMM</name>
<dbReference type="Pfam" id="PF10604">
    <property type="entry name" value="Polyketide_cyc2"/>
    <property type="match status" value="1"/>
</dbReference>
<evidence type="ECO:0000313" key="2">
    <source>
        <dbReference type="Proteomes" id="UP001138768"/>
    </source>
</evidence>
<evidence type="ECO:0000313" key="1">
    <source>
        <dbReference type="EMBL" id="MBK1621545.1"/>
    </source>
</evidence>
<dbReference type="Proteomes" id="UP001138768">
    <property type="component" value="Unassembled WGS sequence"/>
</dbReference>
<dbReference type="EMBL" id="NRRY01000082">
    <property type="protein sequence ID" value="MBK1621545.1"/>
    <property type="molecule type" value="Genomic_DNA"/>
</dbReference>
<dbReference type="AlphaFoldDB" id="A0A9X0WE58"/>
<evidence type="ECO:0008006" key="3">
    <source>
        <dbReference type="Google" id="ProtNLM"/>
    </source>
</evidence>
<accession>A0A9X0WE58</accession>
<organism evidence="1 2">
    <name type="scientific">Lamprobacter modestohalophilus</name>
    <dbReference type="NCBI Taxonomy" id="1064514"/>
    <lineage>
        <taxon>Bacteria</taxon>
        <taxon>Pseudomonadati</taxon>
        <taxon>Pseudomonadota</taxon>
        <taxon>Gammaproteobacteria</taxon>
        <taxon>Chromatiales</taxon>
        <taxon>Chromatiaceae</taxon>
        <taxon>Lamprobacter</taxon>
    </lineage>
</organism>
<keyword evidence="2" id="KW-1185">Reference proteome</keyword>
<gene>
    <name evidence="1" type="ORF">CKO42_24660</name>
</gene>
<reference evidence="1 2" key="1">
    <citation type="journal article" date="2020" name="Microorganisms">
        <title>Osmotic Adaptation and Compatible Solute Biosynthesis of Phototrophic Bacteria as Revealed from Genome Analyses.</title>
        <authorList>
            <person name="Imhoff J.F."/>
            <person name="Rahn T."/>
            <person name="Kunzel S."/>
            <person name="Keller A."/>
            <person name="Neulinger S.C."/>
        </authorList>
    </citation>
    <scope>NUCLEOTIDE SEQUENCE [LARGE SCALE GENOMIC DNA]</scope>
    <source>
        <strain evidence="1 2">DSM 25653</strain>
    </source>
</reference>
<sequence length="126" mass="14141">MIEALDLGVPAALAWRLLIDTDEWPRWGPSVRAVDVPQRLIGPGLHGRVQTPVGLWLAFEITDWQPERAWSWRVAGLPATGHEVLPLDAGRCQIRFLIPPWAPLYRPVCRQALQRIAARAQVVSRG</sequence>
<dbReference type="InterPro" id="IPR019587">
    <property type="entry name" value="Polyketide_cyclase/dehydratase"/>
</dbReference>
<proteinExistence type="predicted"/>